<dbReference type="RefSeq" id="WP_102634009.1">
    <property type="nucleotide sequence ID" value="NZ_CADIJZ010000006.1"/>
</dbReference>
<gene>
    <name evidence="2" type="ORF">C0Z16_20885</name>
    <name evidence="1" type="ORF">LMG27174_01863</name>
</gene>
<dbReference type="Proteomes" id="UP000494205">
    <property type="component" value="Unassembled WGS sequence"/>
</dbReference>
<dbReference type="Proteomes" id="UP000235659">
    <property type="component" value="Unassembled WGS sequence"/>
</dbReference>
<evidence type="ECO:0000313" key="4">
    <source>
        <dbReference type="Proteomes" id="UP000494205"/>
    </source>
</evidence>
<dbReference type="EMBL" id="CADIJZ010000006">
    <property type="protein sequence ID" value="CAB3665575.1"/>
    <property type="molecule type" value="Genomic_DNA"/>
</dbReference>
<reference evidence="1 4" key="2">
    <citation type="submission" date="2020-04" db="EMBL/GenBank/DDBJ databases">
        <authorList>
            <person name="De Canck E."/>
        </authorList>
    </citation>
    <scope>NUCLEOTIDE SEQUENCE [LARGE SCALE GENOMIC DNA]</scope>
    <source>
        <strain evidence="1 4">LMG 27174</strain>
    </source>
</reference>
<evidence type="ECO:0000313" key="1">
    <source>
        <dbReference type="EMBL" id="CAB3665575.1"/>
    </source>
</evidence>
<name>A0A2N7WHJ5_9BURK</name>
<dbReference type="OrthoDB" id="3078306at2"/>
<dbReference type="AlphaFoldDB" id="A0A2N7WHJ5"/>
<sequence>MAQFKVSVDLSQMLNAVPIITRQVFPLVNQAVRAIAEQTAANWQKEVYRAKLWSGEKDAYVKSITWAMAGHFAAVVQADYKNADEIETGRPPHDLKTMLSTSPKVRRTKDGLRFMIIPLRANTPGNDALAQSMPTDVYTAASQLKASTIVAQSKRASGEMTSMHPQWSAKPLKKQTPFMSSTATRGTFMVPRNVYKWGGKLDTSGIANLSSADQKRYQGMVRMDNRTPGGKTYSSYLTFRVMSENSPGWIIPARPGLYLAKKTADAMQPLAEKVINEAVAQSLD</sequence>
<keyword evidence="3" id="KW-1185">Reference proteome</keyword>
<proteinExistence type="predicted"/>
<reference evidence="2 3" key="1">
    <citation type="submission" date="2018-01" db="EMBL/GenBank/DDBJ databases">
        <title>Whole genome analyses suggest that Burkholderia sensu lato contains two further novel genera in the rhizoxinica-symbiotica group Mycetohabitans gen. nov., and Trinickia gen. nov.: implications for the evolution of diazotrophy and nodulation in the Burkholderiaceae.</title>
        <authorList>
            <person name="Estrada-de los Santos P."/>
            <person name="Palmer M."/>
            <person name="Chavez-Ramirez B."/>
            <person name="Beukes C."/>
            <person name="Steenkamp E.T."/>
            <person name="Hirsch A.M."/>
            <person name="Manyaka P."/>
            <person name="Maluk M."/>
            <person name="Lafos M."/>
            <person name="Crook M."/>
            <person name="Gross E."/>
            <person name="Simon M.F."/>
            <person name="Bueno dos Reis Junior F."/>
            <person name="Poole P.S."/>
            <person name="Venter S.N."/>
            <person name="James E.K."/>
        </authorList>
    </citation>
    <scope>NUCLEOTIDE SEQUENCE [LARGE SCALE GENOMIC DNA]</scope>
    <source>
        <strain evidence="2 3">WSM 3937</strain>
    </source>
</reference>
<organism evidence="1 4">
    <name type="scientific">Paraburkholderia rhynchosiae</name>
    <dbReference type="NCBI Taxonomy" id="487049"/>
    <lineage>
        <taxon>Bacteria</taxon>
        <taxon>Pseudomonadati</taxon>
        <taxon>Pseudomonadota</taxon>
        <taxon>Betaproteobacteria</taxon>
        <taxon>Burkholderiales</taxon>
        <taxon>Burkholderiaceae</taxon>
        <taxon>Paraburkholderia</taxon>
    </lineage>
</organism>
<protein>
    <submittedName>
        <fullName evidence="1">Uncharacterized protein</fullName>
    </submittedName>
</protein>
<evidence type="ECO:0000313" key="2">
    <source>
        <dbReference type="EMBL" id="PMS28887.1"/>
    </source>
</evidence>
<evidence type="ECO:0000313" key="3">
    <source>
        <dbReference type="Proteomes" id="UP000235659"/>
    </source>
</evidence>
<accession>A0A2N7WHJ5</accession>
<dbReference type="EMBL" id="PNXY01000015">
    <property type="protein sequence ID" value="PMS28887.1"/>
    <property type="molecule type" value="Genomic_DNA"/>
</dbReference>